<accession>A0AAD7J2B3</accession>
<dbReference type="GO" id="GO:0035861">
    <property type="term" value="C:site of double-strand break"/>
    <property type="evidence" value="ECO:0007669"/>
    <property type="project" value="TreeGrafter"/>
</dbReference>
<name>A0AAD7J2B3_9AGAR</name>
<comment type="subcellular location">
    <subcellularLocation>
        <location evidence="1">Nucleus</location>
    </subcellularLocation>
</comment>
<dbReference type="Proteomes" id="UP001215598">
    <property type="component" value="Unassembled WGS sequence"/>
</dbReference>
<dbReference type="PANTHER" id="PTHR15114">
    <property type="entry name" value="REPLICATION PROTEIN A3"/>
    <property type="match status" value="1"/>
</dbReference>
<evidence type="ECO:0000256" key="1">
    <source>
        <dbReference type="ARBA" id="ARBA00004123"/>
    </source>
</evidence>
<protein>
    <submittedName>
        <fullName evidence="4">Replication factor A protein 3</fullName>
    </submittedName>
</protein>
<dbReference type="GO" id="GO:0003697">
    <property type="term" value="F:single-stranded DNA binding"/>
    <property type="evidence" value="ECO:0007669"/>
    <property type="project" value="TreeGrafter"/>
</dbReference>
<dbReference type="Gene3D" id="2.40.50.140">
    <property type="entry name" value="Nucleic acid-binding proteins"/>
    <property type="match status" value="1"/>
</dbReference>
<sequence>MSDLSSVRVNSAMLPRYSGKNVRLTCRPIQFMGESAIVAGSDGGQITIKLLPDTHMAPDTFYEVIGTATDSTTIKMYHYIPMGNALDGGRHYQAHARF</sequence>
<dbReference type="GO" id="GO:0000724">
    <property type="term" value="P:double-strand break repair via homologous recombination"/>
    <property type="evidence" value="ECO:0007669"/>
    <property type="project" value="TreeGrafter"/>
</dbReference>
<proteinExistence type="inferred from homology"/>
<dbReference type="InterPro" id="IPR012340">
    <property type="entry name" value="NA-bd_OB-fold"/>
</dbReference>
<dbReference type="EMBL" id="JARKIB010000052">
    <property type="protein sequence ID" value="KAJ7754489.1"/>
    <property type="molecule type" value="Genomic_DNA"/>
</dbReference>
<dbReference type="GO" id="GO:0006298">
    <property type="term" value="P:mismatch repair"/>
    <property type="evidence" value="ECO:0007669"/>
    <property type="project" value="TreeGrafter"/>
</dbReference>
<evidence type="ECO:0000256" key="3">
    <source>
        <dbReference type="ARBA" id="ARBA00023242"/>
    </source>
</evidence>
<dbReference type="GO" id="GO:0006284">
    <property type="term" value="P:base-excision repair"/>
    <property type="evidence" value="ECO:0007669"/>
    <property type="project" value="TreeGrafter"/>
</dbReference>
<comment type="caution">
    <text evidence="4">The sequence shown here is derived from an EMBL/GenBank/DDBJ whole genome shotgun (WGS) entry which is preliminary data.</text>
</comment>
<evidence type="ECO:0000256" key="2">
    <source>
        <dbReference type="ARBA" id="ARBA00009761"/>
    </source>
</evidence>
<evidence type="ECO:0000313" key="5">
    <source>
        <dbReference type="Proteomes" id="UP001215598"/>
    </source>
</evidence>
<gene>
    <name evidence="4" type="ORF">B0H16DRAFT_1542551</name>
</gene>
<evidence type="ECO:0000313" key="4">
    <source>
        <dbReference type="EMBL" id="KAJ7754489.1"/>
    </source>
</evidence>
<keyword evidence="5" id="KW-1185">Reference proteome</keyword>
<dbReference type="AlphaFoldDB" id="A0AAD7J2B3"/>
<reference evidence="4" key="1">
    <citation type="submission" date="2023-03" db="EMBL/GenBank/DDBJ databases">
        <title>Massive genome expansion in bonnet fungi (Mycena s.s.) driven by repeated elements and novel gene families across ecological guilds.</title>
        <authorList>
            <consortium name="Lawrence Berkeley National Laboratory"/>
            <person name="Harder C.B."/>
            <person name="Miyauchi S."/>
            <person name="Viragh M."/>
            <person name="Kuo A."/>
            <person name="Thoen E."/>
            <person name="Andreopoulos B."/>
            <person name="Lu D."/>
            <person name="Skrede I."/>
            <person name="Drula E."/>
            <person name="Henrissat B."/>
            <person name="Morin E."/>
            <person name="Kohler A."/>
            <person name="Barry K."/>
            <person name="LaButti K."/>
            <person name="Morin E."/>
            <person name="Salamov A."/>
            <person name="Lipzen A."/>
            <person name="Mereny Z."/>
            <person name="Hegedus B."/>
            <person name="Baldrian P."/>
            <person name="Stursova M."/>
            <person name="Weitz H."/>
            <person name="Taylor A."/>
            <person name="Grigoriev I.V."/>
            <person name="Nagy L.G."/>
            <person name="Martin F."/>
            <person name="Kauserud H."/>
        </authorList>
    </citation>
    <scope>NUCLEOTIDE SEQUENCE</scope>
    <source>
        <strain evidence="4">CBHHK182m</strain>
    </source>
</reference>
<organism evidence="4 5">
    <name type="scientific">Mycena metata</name>
    <dbReference type="NCBI Taxonomy" id="1033252"/>
    <lineage>
        <taxon>Eukaryota</taxon>
        <taxon>Fungi</taxon>
        <taxon>Dikarya</taxon>
        <taxon>Basidiomycota</taxon>
        <taxon>Agaricomycotina</taxon>
        <taxon>Agaricomycetes</taxon>
        <taxon>Agaricomycetidae</taxon>
        <taxon>Agaricales</taxon>
        <taxon>Marasmiineae</taxon>
        <taxon>Mycenaceae</taxon>
        <taxon>Mycena</taxon>
    </lineage>
</organism>
<dbReference type="CDD" id="cd04479">
    <property type="entry name" value="RPA3"/>
    <property type="match status" value="1"/>
</dbReference>
<dbReference type="GO" id="GO:0006289">
    <property type="term" value="P:nucleotide-excision repair"/>
    <property type="evidence" value="ECO:0007669"/>
    <property type="project" value="TreeGrafter"/>
</dbReference>
<dbReference type="Pfam" id="PF08661">
    <property type="entry name" value="Rep_fac-A_3"/>
    <property type="match status" value="1"/>
</dbReference>
<dbReference type="GO" id="GO:0005662">
    <property type="term" value="C:DNA replication factor A complex"/>
    <property type="evidence" value="ECO:0007669"/>
    <property type="project" value="TreeGrafter"/>
</dbReference>
<dbReference type="GO" id="GO:0003684">
    <property type="term" value="F:damaged DNA binding"/>
    <property type="evidence" value="ECO:0007669"/>
    <property type="project" value="TreeGrafter"/>
</dbReference>
<dbReference type="SUPFAM" id="SSF50249">
    <property type="entry name" value="Nucleic acid-binding proteins"/>
    <property type="match status" value="1"/>
</dbReference>
<comment type="similarity">
    <text evidence="2">Belongs to the replication factor A protein 3 family.</text>
</comment>
<dbReference type="InterPro" id="IPR013970">
    <property type="entry name" value="Rfa2"/>
</dbReference>
<dbReference type="PANTHER" id="PTHR15114:SF1">
    <property type="entry name" value="REPLICATION PROTEIN A 14 KDA SUBUNIT"/>
    <property type="match status" value="1"/>
</dbReference>
<dbReference type="GO" id="GO:0006260">
    <property type="term" value="P:DNA replication"/>
    <property type="evidence" value="ECO:0007669"/>
    <property type="project" value="InterPro"/>
</dbReference>
<keyword evidence="3" id="KW-0539">Nucleus</keyword>